<dbReference type="EMBL" id="BPLR01012275">
    <property type="protein sequence ID" value="GIY52684.1"/>
    <property type="molecule type" value="Genomic_DNA"/>
</dbReference>
<evidence type="ECO:0000313" key="2">
    <source>
        <dbReference type="EMBL" id="GIY52684.1"/>
    </source>
</evidence>
<comment type="caution">
    <text evidence="2">The sequence shown here is derived from an EMBL/GenBank/DDBJ whole genome shotgun (WGS) entry which is preliminary data.</text>
</comment>
<dbReference type="Proteomes" id="UP001054945">
    <property type="component" value="Unassembled WGS sequence"/>
</dbReference>
<proteinExistence type="predicted"/>
<sequence length="79" mass="8687">MDVDDDQPSNSSTGMALPPAINSFPGEDEDPMSDPTDPSDWIGLHLDVVGFDLLDYLYFGESESEESENESEFVSDLLL</sequence>
<protein>
    <submittedName>
        <fullName evidence="2">Uncharacterized protein</fullName>
    </submittedName>
</protein>
<evidence type="ECO:0000313" key="3">
    <source>
        <dbReference type="Proteomes" id="UP001054945"/>
    </source>
</evidence>
<accession>A0AAV4U4G9</accession>
<evidence type="ECO:0000256" key="1">
    <source>
        <dbReference type="SAM" id="MobiDB-lite"/>
    </source>
</evidence>
<name>A0AAV4U4G9_CAEEX</name>
<feature type="region of interest" description="Disordered" evidence="1">
    <location>
        <begin position="1"/>
        <end position="39"/>
    </location>
</feature>
<gene>
    <name evidence="2" type="ORF">CEXT_686221</name>
</gene>
<reference evidence="2 3" key="1">
    <citation type="submission" date="2021-06" db="EMBL/GenBank/DDBJ databases">
        <title>Caerostris extrusa draft genome.</title>
        <authorList>
            <person name="Kono N."/>
            <person name="Arakawa K."/>
        </authorList>
    </citation>
    <scope>NUCLEOTIDE SEQUENCE [LARGE SCALE GENOMIC DNA]</scope>
</reference>
<organism evidence="2 3">
    <name type="scientific">Caerostris extrusa</name>
    <name type="common">Bark spider</name>
    <name type="synonym">Caerostris bankana</name>
    <dbReference type="NCBI Taxonomy" id="172846"/>
    <lineage>
        <taxon>Eukaryota</taxon>
        <taxon>Metazoa</taxon>
        <taxon>Ecdysozoa</taxon>
        <taxon>Arthropoda</taxon>
        <taxon>Chelicerata</taxon>
        <taxon>Arachnida</taxon>
        <taxon>Araneae</taxon>
        <taxon>Araneomorphae</taxon>
        <taxon>Entelegynae</taxon>
        <taxon>Araneoidea</taxon>
        <taxon>Araneidae</taxon>
        <taxon>Caerostris</taxon>
    </lineage>
</organism>
<dbReference type="AlphaFoldDB" id="A0AAV4U4G9"/>
<keyword evidence="3" id="KW-1185">Reference proteome</keyword>